<dbReference type="InterPro" id="IPR034586">
    <property type="entry name" value="Bfa1/Byr4"/>
</dbReference>
<accession>H0EYI5</accession>
<dbReference type="GO" id="GO:1990334">
    <property type="term" value="C:Bfa1-Bub2 complex"/>
    <property type="evidence" value="ECO:0007669"/>
    <property type="project" value="InterPro"/>
</dbReference>
<feature type="compositionally biased region" description="Low complexity" evidence="1">
    <location>
        <begin position="217"/>
        <end position="232"/>
    </location>
</feature>
<feature type="region of interest" description="Disordered" evidence="1">
    <location>
        <begin position="504"/>
        <end position="531"/>
    </location>
</feature>
<proteinExistence type="predicted"/>
<dbReference type="GO" id="GO:0005096">
    <property type="term" value="F:GTPase activator activity"/>
    <property type="evidence" value="ECO:0007669"/>
    <property type="project" value="InterPro"/>
</dbReference>
<dbReference type="PANTHER" id="PTHR35140">
    <property type="entry name" value="MITOTIC CHECK POINT PROTEIN BFA1"/>
    <property type="match status" value="1"/>
</dbReference>
<name>H0EYI5_GLAL7</name>
<dbReference type="GO" id="GO:0044732">
    <property type="term" value="C:mitotic spindle pole body"/>
    <property type="evidence" value="ECO:0007669"/>
    <property type="project" value="TreeGrafter"/>
</dbReference>
<feature type="compositionally biased region" description="Polar residues" evidence="1">
    <location>
        <begin position="375"/>
        <end position="389"/>
    </location>
</feature>
<feature type="region of interest" description="Disordered" evidence="1">
    <location>
        <begin position="164"/>
        <end position="282"/>
    </location>
</feature>
<feature type="region of interest" description="Disordered" evidence="1">
    <location>
        <begin position="50"/>
        <end position="150"/>
    </location>
</feature>
<dbReference type="InParanoid" id="H0EYI5"/>
<dbReference type="Proteomes" id="UP000005446">
    <property type="component" value="Unassembled WGS sequence"/>
</dbReference>
<feature type="compositionally biased region" description="Low complexity" evidence="1">
    <location>
        <begin position="430"/>
        <end position="442"/>
    </location>
</feature>
<dbReference type="OrthoDB" id="19159at2759"/>
<dbReference type="HOGENOM" id="CLU_008906_1_0_1"/>
<feature type="compositionally biased region" description="Basic and acidic residues" evidence="1">
    <location>
        <begin position="266"/>
        <end position="282"/>
    </location>
</feature>
<sequence>MAKRAGIPIPENVPSSALLGGTIKKLGGKKIKKVASNDWDWDDLELPADGGLKIKQPDASNFPDELRKISGGSIHTSPSKPRLQPAPKFDLSPRPELKPKIASRNLLDEFRDQNEGDMDDDDFGGNTLKVSKIRGGRTPLPLITPPTPLKTQSEAIEAYDDFEEDLQFPKNGEPFKLSTRREIPRTPAAHGTLDIDDWAGGSLGTRFGGTRRDGRSNRSSSASALSPSVASSLTVESEDEGLDGLVLPTGPIAFDDILKRRQQNRSPDHQTPEKQAAKRAEVKEDFMTGLEIGDGDVFDSGKLTLNRNVKMKTTRQTSPTRPKAAVSLTFTNKPTPAPISRLPRPLGGHDRAPSSLEPVSESGGPIASRNRRSQSRIGHSAHSSITSIGTGRELDEFDDLPTSHVVEKRFVKEPVGRGPPKLSNLRPKIATAAPPSRTSTPAPLTPYSPARMNDGLPRFARDTTASRMAREYSLAQRAPSASGAPLATLTNQWKAKVAATTGLTTATAHSVRPKKAKGPPQKPHLIKPLGNLNNPKSLKGMYYNPQTFRWEGNENELSMFDAPASSPSTASIPSHIFKDAHVYREKENTTPRPALIQNVNSAQNVQVVGGMVFDPTRMCWLKMPTKNENKSDAGDTMDGFDALDDEEEDVFKDVPDLEDTNTKDVDAMGRPSEGAISLDDWLVGEEFDVGPEFVRRQREEEDRWRRKCEKWITTDLVRGGDSWRWSIRDVVNEQ</sequence>
<dbReference type="EMBL" id="AGUE01000252">
    <property type="protein sequence ID" value="EHK96388.1"/>
    <property type="molecule type" value="Genomic_DNA"/>
</dbReference>
<evidence type="ECO:0000313" key="3">
    <source>
        <dbReference type="Proteomes" id="UP000005446"/>
    </source>
</evidence>
<gene>
    <name evidence="2" type="ORF">M7I_7887</name>
</gene>
<dbReference type="PANTHER" id="PTHR35140:SF1">
    <property type="entry name" value="MITOTIC CHECK POINT PROTEIN BFA1"/>
    <property type="match status" value="1"/>
</dbReference>
<organism evidence="2 3">
    <name type="scientific">Glarea lozoyensis (strain ATCC 74030 / MF5533)</name>
    <dbReference type="NCBI Taxonomy" id="1104152"/>
    <lineage>
        <taxon>Eukaryota</taxon>
        <taxon>Fungi</taxon>
        <taxon>Dikarya</taxon>
        <taxon>Ascomycota</taxon>
        <taxon>Pezizomycotina</taxon>
        <taxon>Leotiomycetes</taxon>
        <taxon>Helotiales</taxon>
        <taxon>Helotiaceae</taxon>
        <taxon>Glarea</taxon>
    </lineage>
</organism>
<dbReference type="AlphaFoldDB" id="H0EYI5"/>
<dbReference type="GO" id="GO:0031578">
    <property type="term" value="P:mitotic spindle orientation checkpoint signaling"/>
    <property type="evidence" value="ECO:0007669"/>
    <property type="project" value="TreeGrafter"/>
</dbReference>
<comment type="caution">
    <text evidence="2">The sequence shown here is derived from an EMBL/GenBank/DDBJ whole genome shotgun (WGS) entry which is preliminary data.</text>
</comment>
<feature type="region of interest" description="Disordered" evidence="1">
    <location>
        <begin position="309"/>
        <end position="396"/>
    </location>
</feature>
<protein>
    <recommendedName>
        <fullName evidence="4">Cytokinesis inhibitor byr4</fullName>
    </recommendedName>
</protein>
<feature type="region of interest" description="Disordered" evidence="1">
    <location>
        <begin position="411"/>
        <end position="456"/>
    </location>
</feature>
<keyword evidence="3" id="KW-1185">Reference proteome</keyword>
<reference evidence="2 3" key="1">
    <citation type="journal article" date="2012" name="Eukaryot. Cell">
        <title>Genome sequence of the fungus Glarea lozoyensis: the first genome sequence of a species from the Helotiaceae family.</title>
        <authorList>
            <person name="Youssar L."/>
            <person name="Gruening B.A."/>
            <person name="Erxleben A."/>
            <person name="Guenther S."/>
            <person name="Huettel W."/>
        </authorList>
    </citation>
    <scope>NUCLEOTIDE SEQUENCE [LARGE SCALE GENOMIC DNA]</scope>
    <source>
        <strain evidence="3">ATCC 74030 / MF5533</strain>
    </source>
</reference>
<evidence type="ECO:0008006" key="4">
    <source>
        <dbReference type="Google" id="ProtNLM"/>
    </source>
</evidence>
<evidence type="ECO:0000313" key="2">
    <source>
        <dbReference type="EMBL" id="EHK96388.1"/>
    </source>
</evidence>
<evidence type="ECO:0000256" key="1">
    <source>
        <dbReference type="SAM" id="MobiDB-lite"/>
    </source>
</evidence>